<dbReference type="RefSeq" id="WP_183807502.1">
    <property type="nucleotide sequence ID" value="NZ_JACIEE010000010.1"/>
</dbReference>
<dbReference type="Proteomes" id="UP000574761">
    <property type="component" value="Unassembled WGS sequence"/>
</dbReference>
<feature type="domain" description="Flagellin N-terminal" evidence="4">
    <location>
        <begin position="6"/>
        <end position="142"/>
    </location>
</feature>
<dbReference type="InterPro" id="IPR001492">
    <property type="entry name" value="Flagellin"/>
</dbReference>
<evidence type="ECO:0000313" key="6">
    <source>
        <dbReference type="EMBL" id="MBB3979255.1"/>
    </source>
</evidence>
<dbReference type="Gene3D" id="1.20.1330.10">
    <property type="entry name" value="f41 fragment of flagellin, N-terminal domain"/>
    <property type="match status" value="1"/>
</dbReference>
<dbReference type="GO" id="GO:0005576">
    <property type="term" value="C:extracellular region"/>
    <property type="evidence" value="ECO:0007669"/>
    <property type="project" value="UniProtKB-SubCell"/>
</dbReference>
<dbReference type="InterPro" id="IPR046358">
    <property type="entry name" value="Flagellin_C"/>
</dbReference>
<comment type="function">
    <text evidence="3">Flagellin is the subunit protein which polymerizes to form the filaments of bacterial flagella.</text>
</comment>
<keyword evidence="6" id="KW-0282">Flagellum</keyword>
<evidence type="ECO:0000256" key="2">
    <source>
        <dbReference type="ARBA" id="ARBA00023143"/>
    </source>
</evidence>
<feature type="domain" description="Flagellin C-terminal" evidence="5">
    <location>
        <begin position="270"/>
        <end position="353"/>
    </location>
</feature>
<evidence type="ECO:0000256" key="3">
    <source>
        <dbReference type="RuleBase" id="RU362073"/>
    </source>
</evidence>
<dbReference type="SUPFAM" id="SSF64518">
    <property type="entry name" value="Phase 1 flagellin"/>
    <property type="match status" value="1"/>
</dbReference>
<organism evidence="6 7">
    <name type="scientific">Mycoplana azooxidifex</name>
    <dbReference type="NCBI Taxonomy" id="1636188"/>
    <lineage>
        <taxon>Bacteria</taxon>
        <taxon>Pseudomonadati</taxon>
        <taxon>Pseudomonadota</taxon>
        <taxon>Alphaproteobacteria</taxon>
        <taxon>Hyphomicrobiales</taxon>
        <taxon>Rhizobiaceae</taxon>
        <taxon>Mycoplana</taxon>
    </lineage>
</organism>
<accession>A0A7W6D9S2</accession>
<evidence type="ECO:0000256" key="1">
    <source>
        <dbReference type="ARBA" id="ARBA00005709"/>
    </source>
</evidence>
<evidence type="ECO:0000259" key="4">
    <source>
        <dbReference type="Pfam" id="PF00669"/>
    </source>
</evidence>
<sequence>MKTSFVSNIAMQTTLLRTISEAQSELMDRQKELVTLRHADLGVELGAKTARTLNLHRDLQRLQSLQSTNSLTTQRLSASQEALGQVSEAANTVMETLVALSGTESLDQLDRTKESFGGAIALFTSATNTSFSGEYLFAGIDTDVMPMNSYLDAASPAKATFDQAFLTYFGFDQDDTQVADITPAEMEGFIADVETMFMDTTAAGTWATDWSNASDQNMTSRISNSEVVQSSTNANTDGMRKFALGAVIGYELLNLNIGTETRKVVSDKSLEYIGSAITGVDSERSLLGVSEARVEQANVSLGAQSSILTTSINGLEMVDEDEIATRITSLQTQLELAYTLTAQLQNMSLVNYL</sequence>
<dbReference type="NCBIfam" id="NF004669">
    <property type="entry name" value="PRK06008.1"/>
    <property type="match status" value="1"/>
</dbReference>
<keyword evidence="6" id="KW-0969">Cilium</keyword>
<dbReference type="InterPro" id="IPR001029">
    <property type="entry name" value="Flagellin_N"/>
</dbReference>
<keyword evidence="6" id="KW-0966">Cell projection</keyword>
<dbReference type="Pfam" id="PF00700">
    <property type="entry name" value="Flagellin_C"/>
    <property type="match status" value="1"/>
</dbReference>
<keyword evidence="3" id="KW-0964">Secreted</keyword>
<dbReference type="AlphaFoldDB" id="A0A7W6D9S2"/>
<comment type="subcellular location">
    <subcellularLocation>
        <location evidence="3">Secreted</location>
    </subcellularLocation>
    <subcellularLocation>
        <location evidence="3">Bacterial flagellum</location>
    </subcellularLocation>
</comment>
<dbReference type="PANTHER" id="PTHR42792">
    <property type="entry name" value="FLAGELLIN"/>
    <property type="match status" value="1"/>
</dbReference>
<comment type="caution">
    <text evidence="6">The sequence shown here is derived from an EMBL/GenBank/DDBJ whole genome shotgun (WGS) entry which is preliminary data.</text>
</comment>
<gene>
    <name evidence="6" type="ORF">GGQ64_004495</name>
</gene>
<protein>
    <recommendedName>
        <fullName evidence="3">Flagellin</fullName>
    </recommendedName>
</protein>
<dbReference type="EMBL" id="JACIEE010000010">
    <property type="protein sequence ID" value="MBB3979255.1"/>
    <property type="molecule type" value="Genomic_DNA"/>
</dbReference>
<dbReference type="Pfam" id="PF00669">
    <property type="entry name" value="Flagellin_N"/>
    <property type="match status" value="1"/>
</dbReference>
<evidence type="ECO:0000313" key="7">
    <source>
        <dbReference type="Proteomes" id="UP000574761"/>
    </source>
</evidence>
<dbReference type="GO" id="GO:0005198">
    <property type="term" value="F:structural molecule activity"/>
    <property type="evidence" value="ECO:0007669"/>
    <property type="project" value="UniProtKB-UniRule"/>
</dbReference>
<comment type="similarity">
    <text evidence="1 3">Belongs to the bacterial flagellin family.</text>
</comment>
<proteinExistence type="inferred from homology"/>
<evidence type="ECO:0000259" key="5">
    <source>
        <dbReference type="Pfam" id="PF00700"/>
    </source>
</evidence>
<keyword evidence="2 3" id="KW-0975">Bacterial flagellum</keyword>
<name>A0A7W6D9S2_9HYPH</name>
<reference evidence="6 7" key="1">
    <citation type="submission" date="2020-08" db="EMBL/GenBank/DDBJ databases">
        <title>Genomic Encyclopedia of Type Strains, Phase IV (KMG-IV): sequencing the most valuable type-strain genomes for metagenomic binning, comparative biology and taxonomic classification.</title>
        <authorList>
            <person name="Goeker M."/>
        </authorList>
    </citation>
    <scope>NUCLEOTIDE SEQUENCE [LARGE SCALE GENOMIC DNA]</scope>
    <source>
        <strain evidence="6 7">DSM 100211</strain>
    </source>
</reference>
<keyword evidence="7" id="KW-1185">Reference proteome</keyword>
<dbReference type="PANTHER" id="PTHR42792:SF1">
    <property type="entry name" value="FLAGELLAR HOOK-ASSOCIATED PROTEIN 3"/>
    <property type="match status" value="1"/>
</dbReference>
<dbReference type="GO" id="GO:0009288">
    <property type="term" value="C:bacterial-type flagellum"/>
    <property type="evidence" value="ECO:0007669"/>
    <property type="project" value="UniProtKB-SubCell"/>
</dbReference>